<keyword evidence="5 6" id="KW-0472">Membrane</keyword>
<evidence type="ECO:0000256" key="1">
    <source>
        <dbReference type="ARBA" id="ARBA00004236"/>
    </source>
</evidence>
<proteinExistence type="predicted"/>
<evidence type="ECO:0000256" key="5">
    <source>
        <dbReference type="ARBA" id="ARBA00023136"/>
    </source>
</evidence>
<comment type="caution">
    <text evidence="7">The sequence shown here is derived from an EMBL/GenBank/DDBJ whole genome shotgun (WGS) entry which is preliminary data.</text>
</comment>
<accession>A0A841GEI3</accession>
<reference evidence="7 8" key="1">
    <citation type="submission" date="2020-08" db="EMBL/GenBank/DDBJ databases">
        <title>Genomic Encyclopedia of Type Strains, Phase IV (KMG-IV): sequencing the most valuable type-strain genomes for metagenomic binning, comparative biology and taxonomic classification.</title>
        <authorList>
            <person name="Goeker M."/>
        </authorList>
    </citation>
    <scope>NUCLEOTIDE SEQUENCE [LARGE SCALE GENOMIC DNA]</scope>
    <source>
        <strain evidence="7 8">DSM 13481</strain>
    </source>
</reference>
<sequence>MQMFIITFIGLVTVFIIFFILYFVFLLFGFFSKKASMKLPKKIHSQEVTNEKNILLESEESEEEIAAVMAAIYALMGSNIRIISVSKKNRKREWTFWKKTGWRGVKGWSESSRLE</sequence>
<evidence type="ECO:0000256" key="6">
    <source>
        <dbReference type="SAM" id="Phobius"/>
    </source>
</evidence>
<dbReference type="InterPro" id="IPR005899">
    <property type="entry name" value="Na_pump_deCOase"/>
</dbReference>
<dbReference type="Proteomes" id="UP000555828">
    <property type="component" value="Unassembled WGS sequence"/>
</dbReference>
<name>A0A841GEI3_9BACT</name>
<keyword evidence="3 6" id="KW-0812">Transmembrane</keyword>
<keyword evidence="4 6" id="KW-1133">Transmembrane helix</keyword>
<evidence type="ECO:0000256" key="2">
    <source>
        <dbReference type="ARBA" id="ARBA00022475"/>
    </source>
</evidence>
<dbReference type="RefSeq" id="WP_126993355.1">
    <property type="nucleotide sequence ID" value="NZ_JACHEX010000001.1"/>
</dbReference>
<evidence type="ECO:0000256" key="3">
    <source>
        <dbReference type="ARBA" id="ARBA00022692"/>
    </source>
</evidence>
<dbReference type="GO" id="GO:0005886">
    <property type="term" value="C:plasma membrane"/>
    <property type="evidence" value="ECO:0007669"/>
    <property type="project" value="UniProtKB-SubCell"/>
</dbReference>
<gene>
    <name evidence="7" type="ORF">HNP65_000458</name>
</gene>
<evidence type="ECO:0000256" key="4">
    <source>
        <dbReference type="ARBA" id="ARBA00022989"/>
    </source>
</evidence>
<comment type="subcellular location">
    <subcellularLocation>
        <location evidence="1">Cell membrane</location>
    </subcellularLocation>
</comment>
<protein>
    <submittedName>
        <fullName evidence="7">Na+-transporting methylmalonyl-CoA/oxaloacetate decarboxylase gamma subunit</fullName>
    </submittedName>
</protein>
<dbReference type="EMBL" id="JACHEX010000001">
    <property type="protein sequence ID" value="MBB6062036.1"/>
    <property type="molecule type" value="Genomic_DNA"/>
</dbReference>
<feature type="transmembrane region" description="Helical" evidence="6">
    <location>
        <begin position="7"/>
        <end position="31"/>
    </location>
</feature>
<keyword evidence="8" id="KW-1185">Reference proteome</keyword>
<dbReference type="GO" id="GO:0036376">
    <property type="term" value="P:sodium ion export across plasma membrane"/>
    <property type="evidence" value="ECO:0007669"/>
    <property type="project" value="InterPro"/>
</dbReference>
<evidence type="ECO:0000313" key="8">
    <source>
        <dbReference type="Proteomes" id="UP000555828"/>
    </source>
</evidence>
<organism evidence="7 8">
    <name type="scientific">Thermosipho japonicus</name>
    <dbReference type="NCBI Taxonomy" id="90323"/>
    <lineage>
        <taxon>Bacteria</taxon>
        <taxon>Thermotogati</taxon>
        <taxon>Thermotogota</taxon>
        <taxon>Thermotogae</taxon>
        <taxon>Thermotogales</taxon>
        <taxon>Fervidobacteriaceae</taxon>
        <taxon>Thermosipho</taxon>
    </lineage>
</organism>
<dbReference type="Pfam" id="PF04277">
    <property type="entry name" value="OAD_gamma"/>
    <property type="match status" value="1"/>
</dbReference>
<keyword evidence="2" id="KW-1003">Cell membrane</keyword>
<feature type="transmembrane region" description="Helical" evidence="6">
    <location>
        <begin position="65"/>
        <end position="83"/>
    </location>
</feature>
<evidence type="ECO:0000313" key="7">
    <source>
        <dbReference type="EMBL" id="MBB6062036.1"/>
    </source>
</evidence>
<dbReference type="AlphaFoldDB" id="A0A841GEI3"/>
<dbReference type="GO" id="GO:0015081">
    <property type="term" value="F:sodium ion transmembrane transporter activity"/>
    <property type="evidence" value="ECO:0007669"/>
    <property type="project" value="InterPro"/>
</dbReference>